<dbReference type="GO" id="GO:0006351">
    <property type="term" value="P:DNA-templated transcription"/>
    <property type="evidence" value="ECO:0007669"/>
    <property type="project" value="InterPro"/>
</dbReference>
<feature type="region of interest" description="Disordered" evidence="3">
    <location>
        <begin position="159"/>
        <end position="178"/>
    </location>
</feature>
<reference evidence="5 6" key="1">
    <citation type="submission" date="2015-07" db="EMBL/GenBank/DDBJ databases">
        <title>Comparative genomics of the Sigatoka disease complex on banana suggests a link between parallel evolutionary changes in Pseudocercospora fijiensis and Pseudocercospora eumusae and increased virulence on the banana host.</title>
        <authorList>
            <person name="Chang T.-C."/>
            <person name="Salvucci A."/>
            <person name="Crous P.W."/>
            <person name="Stergiopoulos I."/>
        </authorList>
    </citation>
    <scope>NUCLEOTIDE SEQUENCE [LARGE SCALE GENOMIC DNA]</scope>
    <source>
        <strain evidence="5 6">CBS 114824</strain>
    </source>
</reference>
<evidence type="ECO:0000259" key="4">
    <source>
        <dbReference type="PROSITE" id="PS50048"/>
    </source>
</evidence>
<dbReference type="EMBL" id="LFZN01000366">
    <property type="protein sequence ID" value="KXS93889.1"/>
    <property type="molecule type" value="Genomic_DNA"/>
</dbReference>
<proteinExistence type="predicted"/>
<feature type="domain" description="Zn(2)-C6 fungal-type" evidence="4">
    <location>
        <begin position="46"/>
        <end position="76"/>
    </location>
</feature>
<feature type="compositionally biased region" description="Polar residues" evidence="3">
    <location>
        <begin position="166"/>
        <end position="177"/>
    </location>
</feature>
<dbReference type="GO" id="GO:0003677">
    <property type="term" value="F:DNA binding"/>
    <property type="evidence" value="ECO:0007669"/>
    <property type="project" value="InterPro"/>
</dbReference>
<dbReference type="Pfam" id="PF00172">
    <property type="entry name" value="Zn_clus"/>
    <property type="match status" value="1"/>
</dbReference>
<dbReference type="CDD" id="cd12148">
    <property type="entry name" value="fungal_TF_MHR"/>
    <property type="match status" value="1"/>
</dbReference>
<evidence type="ECO:0000256" key="3">
    <source>
        <dbReference type="SAM" id="MobiDB-lite"/>
    </source>
</evidence>
<keyword evidence="1" id="KW-0479">Metal-binding</keyword>
<evidence type="ECO:0000313" key="6">
    <source>
        <dbReference type="Proteomes" id="UP000070133"/>
    </source>
</evidence>
<dbReference type="PANTHER" id="PTHR47655:SF2">
    <property type="entry name" value="QUINIC ACID UTILIZATION ACTIVATOR"/>
    <property type="match status" value="1"/>
</dbReference>
<dbReference type="InterPro" id="IPR001138">
    <property type="entry name" value="Zn2Cys6_DnaBD"/>
</dbReference>
<dbReference type="InterPro" id="IPR052783">
    <property type="entry name" value="Metabolic/Drug-Res_Regulator"/>
</dbReference>
<dbReference type="Gene3D" id="4.10.240.10">
    <property type="entry name" value="Zn(2)-C6 fungal-type DNA-binding domain"/>
    <property type="match status" value="1"/>
</dbReference>
<comment type="caution">
    <text evidence="5">The sequence shown here is derived from an EMBL/GenBank/DDBJ whole genome shotgun (WGS) entry which is preliminary data.</text>
</comment>
<protein>
    <recommendedName>
        <fullName evidence="4">Zn(2)-C6 fungal-type domain-containing protein</fullName>
    </recommendedName>
</protein>
<dbReference type="PANTHER" id="PTHR47655">
    <property type="entry name" value="QUINIC ACID UTILIZATION ACTIVATOR"/>
    <property type="match status" value="1"/>
</dbReference>
<dbReference type="STRING" id="321146.A0A139GUK8"/>
<dbReference type="SMART" id="SM00066">
    <property type="entry name" value="GAL4"/>
    <property type="match status" value="1"/>
</dbReference>
<dbReference type="GO" id="GO:0008270">
    <property type="term" value="F:zinc ion binding"/>
    <property type="evidence" value="ECO:0007669"/>
    <property type="project" value="InterPro"/>
</dbReference>
<accession>A0A139GUK8</accession>
<dbReference type="CDD" id="cd00067">
    <property type="entry name" value="GAL4"/>
    <property type="match status" value="1"/>
</dbReference>
<evidence type="ECO:0000256" key="1">
    <source>
        <dbReference type="ARBA" id="ARBA00022723"/>
    </source>
</evidence>
<evidence type="ECO:0000256" key="2">
    <source>
        <dbReference type="ARBA" id="ARBA00023242"/>
    </source>
</evidence>
<evidence type="ECO:0000313" key="5">
    <source>
        <dbReference type="EMBL" id="KXS93889.1"/>
    </source>
</evidence>
<feature type="region of interest" description="Disordered" evidence="3">
    <location>
        <begin position="1"/>
        <end position="38"/>
    </location>
</feature>
<dbReference type="PROSITE" id="PS00463">
    <property type="entry name" value="ZN2_CY6_FUNGAL_1"/>
    <property type="match status" value="1"/>
</dbReference>
<dbReference type="Pfam" id="PF04082">
    <property type="entry name" value="Fungal_trans"/>
    <property type="match status" value="1"/>
</dbReference>
<dbReference type="OrthoDB" id="3364175at2759"/>
<name>A0A139GUK8_9PEZI</name>
<dbReference type="SUPFAM" id="SSF57701">
    <property type="entry name" value="Zn2/Cys6 DNA-binding domain"/>
    <property type="match status" value="1"/>
</dbReference>
<keyword evidence="2" id="KW-0539">Nucleus</keyword>
<dbReference type="GO" id="GO:0045944">
    <property type="term" value="P:positive regulation of transcription by RNA polymerase II"/>
    <property type="evidence" value="ECO:0007669"/>
    <property type="project" value="TreeGrafter"/>
</dbReference>
<dbReference type="InterPro" id="IPR036864">
    <property type="entry name" value="Zn2-C6_fun-type_DNA-bd_sf"/>
</dbReference>
<keyword evidence="6" id="KW-1185">Reference proteome</keyword>
<dbReference type="Proteomes" id="UP000070133">
    <property type="component" value="Unassembled WGS sequence"/>
</dbReference>
<sequence>MSQGTVTNADGLDDIENANTGHKRPAPSATKTDAAQRAKRVRVSRACDQCRAGREKCDGAQPVCQTCEGQGRTCTYHEQPKKRGIQPNYIRTLELTLAWLFEKYPECEAQLSRLLPRSDGSAHQLIAWKDPTSSENLHTSWRSSIICKQIDQLLSGAEIDVPKTPSPNAQRSASTQAAAVYQSPPLSAPSDLELVHHDRVNEEASLGLAGHFAQKGDAGHEILKLPENSWALLEHYFAFTQTWLPIIERHDVLKLMYTYPASGLAKQDAVGAGHAELWSIMAFASLQLGGSSPLVTFEYCRDVAKSLIPHEKGFRLGHIKALLILGLSELVRSAWLAAWLVIGSAVRLLTHFNLGRGPNTTLFEGRTKHTILAAFLLESAAASRTSAICHIKPEDIRSIGLLIEDGLEEWSPWQDPAIDPSSAATKSPARSISTFNTLIRMALQRRVNMQMASPASHDTTLQVDAVFSLLHNASLKNSRQHPGMVIASTAQSSAAGRANDFATPGGMQTRDQSSQFDFINPFRDQQYGYMSIPNERTESVVGSTPADHLSTDIASGLWNGESSLELPQPNSENITNDAVPGSDIFEELAMLDRSDCTQNPKFMQNLGFGPDLDLAEFFGADYQFTDPSAFAHQEPG</sequence>
<dbReference type="AlphaFoldDB" id="A0A139GUK8"/>
<organism evidence="5 6">
    <name type="scientific">Pseudocercospora eumusae</name>
    <dbReference type="NCBI Taxonomy" id="321146"/>
    <lineage>
        <taxon>Eukaryota</taxon>
        <taxon>Fungi</taxon>
        <taxon>Dikarya</taxon>
        <taxon>Ascomycota</taxon>
        <taxon>Pezizomycotina</taxon>
        <taxon>Dothideomycetes</taxon>
        <taxon>Dothideomycetidae</taxon>
        <taxon>Mycosphaerellales</taxon>
        <taxon>Mycosphaerellaceae</taxon>
        <taxon>Pseudocercospora</taxon>
    </lineage>
</organism>
<dbReference type="InterPro" id="IPR007219">
    <property type="entry name" value="XnlR_reg_dom"/>
</dbReference>
<gene>
    <name evidence="5" type="ORF">AC578_1696</name>
</gene>
<dbReference type="GO" id="GO:0000981">
    <property type="term" value="F:DNA-binding transcription factor activity, RNA polymerase II-specific"/>
    <property type="evidence" value="ECO:0007669"/>
    <property type="project" value="InterPro"/>
</dbReference>
<dbReference type="PROSITE" id="PS50048">
    <property type="entry name" value="ZN2_CY6_FUNGAL_2"/>
    <property type="match status" value="1"/>
</dbReference>